<keyword evidence="4 7" id="KW-0378">Hydrolase</keyword>
<dbReference type="InterPro" id="IPR001764">
    <property type="entry name" value="Glyco_hydro_3_N"/>
</dbReference>
<evidence type="ECO:0000313" key="8">
    <source>
        <dbReference type="Proteomes" id="UP000789423"/>
    </source>
</evidence>
<sequence length="570" mass="64078">MMNLRENPFYLTDQDIAWVNETLSSMTTEEKVGQLFCLHGIDKDEKKLKEIMEKFKPGGFMFRPDKGKAMQEVHRFLQEQSAIPLLLAANLEAGGNGIALDGTAVANPMQTAATGNTEIAYKLGEIAAKEGRAVGCNWSFAPVVDIDINFRNPITNIRTFGSDVSTIIKMSKAYVQALQENGLAASIKHFPGDGVDERDHHLVTSVNSLSVEEWDRTYGIIYKELIEAGTKTIMPGHIMLPHYSRKLRPDMKEEEIMPATLSKELLQDLLREQLQFNGVIVSDSTMMAGFAMAKNREEAVPLTIEAGCDVLLFNRDVQEDFEFMMKGLENGLLTMERVEEAVTRVLALKASLGLHKKEAATLIPREEELKVLGCQEHKEWASIAADESITLVKDTKQLLPISADQYRRVLLIPVENINSQLKAEGFYSKSYTEKFADKLQTNGFEVVLFDSNQNPGASFIAPTYTIKEQFDLVIYLANLPTVSVKPTLRLQWSPKLAGDLPWFIQEVPTIFISLANPYHLFDIPRVPVMINCYHANEDIIDYLYKKLTGESEFKGKSPVDPFCGCWDTRF</sequence>
<organism evidence="7 8">
    <name type="scientific">Bacillus rhizoplanae</name>
    <dbReference type="NCBI Taxonomy" id="2880966"/>
    <lineage>
        <taxon>Bacteria</taxon>
        <taxon>Bacillati</taxon>
        <taxon>Bacillota</taxon>
        <taxon>Bacilli</taxon>
        <taxon>Bacillales</taxon>
        <taxon>Bacillaceae</taxon>
        <taxon>Bacillus</taxon>
    </lineage>
</organism>
<dbReference type="InterPro" id="IPR036881">
    <property type="entry name" value="Glyco_hydro_3_C_sf"/>
</dbReference>
<dbReference type="Proteomes" id="UP000789423">
    <property type="component" value="Unassembled WGS sequence"/>
</dbReference>
<dbReference type="InterPro" id="IPR050226">
    <property type="entry name" value="NagZ_Beta-hexosaminidase"/>
</dbReference>
<gene>
    <name evidence="7" type="primary">nag3</name>
    <name evidence="7" type="ORF">BACCIP111899_00597</name>
</gene>
<accession>A0ABM8Y6V1</accession>
<dbReference type="Gene3D" id="3.20.20.300">
    <property type="entry name" value="Glycoside hydrolase, family 3, N-terminal domain"/>
    <property type="match status" value="1"/>
</dbReference>
<proteinExistence type="inferred from homology"/>
<evidence type="ECO:0000259" key="6">
    <source>
        <dbReference type="Pfam" id="PF00933"/>
    </source>
</evidence>
<evidence type="ECO:0000256" key="1">
    <source>
        <dbReference type="ARBA" id="ARBA00001231"/>
    </source>
</evidence>
<dbReference type="InterPro" id="IPR017853">
    <property type="entry name" value="GH"/>
</dbReference>
<comment type="similarity">
    <text evidence="2">Belongs to the glycosyl hydrolase 3 family.</text>
</comment>
<evidence type="ECO:0000256" key="5">
    <source>
        <dbReference type="ARBA" id="ARBA00023295"/>
    </source>
</evidence>
<evidence type="ECO:0000256" key="4">
    <source>
        <dbReference type="ARBA" id="ARBA00022801"/>
    </source>
</evidence>
<dbReference type="PANTHER" id="PTHR30480">
    <property type="entry name" value="BETA-HEXOSAMINIDASE-RELATED"/>
    <property type="match status" value="1"/>
</dbReference>
<protein>
    <recommendedName>
        <fullName evidence="3">beta-N-acetylhexosaminidase</fullName>
        <ecNumber evidence="3">3.2.1.52</ecNumber>
    </recommendedName>
</protein>
<comment type="caution">
    <text evidence="7">The sequence shown here is derived from an EMBL/GenBank/DDBJ whole genome shotgun (WGS) entry which is preliminary data.</text>
</comment>
<dbReference type="PANTHER" id="PTHR30480:SF13">
    <property type="entry name" value="BETA-HEXOSAMINIDASE"/>
    <property type="match status" value="1"/>
</dbReference>
<name>A0ABM8Y6V1_9BACI</name>
<comment type="catalytic activity">
    <reaction evidence="1">
        <text>Hydrolysis of terminal non-reducing N-acetyl-D-hexosamine residues in N-acetyl-beta-D-hexosaminides.</text>
        <dbReference type="EC" id="3.2.1.52"/>
    </reaction>
</comment>
<keyword evidence="5 7" id="KW-0326">Glycosidase</keyword>
<keyword evidence="8" id="KW-1185">Reference proteome</keyword>
<dbReference type="Gene3D" id="3.40.50.1700">
    <property type="entry name" value="Glycoside hydrolase family 3 C-terminal domain"/>
    <property type="match status" value="1"/>
</dbReference>
<evidence type="ECO:0000256" key="2">
    <source>
        <dbReference type="ARBA" id="ARBA00005336"/>
    </source>
</evidence>
<dbReference type="RefSeq" id="WP_230573728.1">
    <property type="nucleotide sequence ID" value="NZ_CAKJTI010000002.1"/>
</dbReference>
<evidence type="ECO:0000313" key="7">
    <source>
        <dbReference type="EMBL" id="CAG9611427.1"/>
    </source>
</evidence>
<dbReference type="GO" id="GO:0008422">
    <property type="term" value="F:beta-glucosidase activity"/>
    <property type="evidence" value="ECO:0007669"/>
    <property type="project" value="UniProtKB-EC"/>
</dbReference>
<dbReference type="EMBL" id="CAKJTI010000002">
    <property type="protein sequence ID" value="CAG9611427.1"/>
    <property type="molecule type" value="Genomic_DNA"/>
</dbReference>
<dbReference type="EC" id="3.2.1.52" evidence="3"/>
<reference evidence="7 8" key="1">
    <citation type="submission" date="2021-10" db="EMBL/GenBank/DDBJ databases">
        <authorList>
            <person name="Criscuolo A."/>
        </authorList>
    </citation>
    <scope>NUCLEOTIDE SEQUENCE [LARGE SCALE GENOMIC DNA]</scope>
    <source>
        <strain evidence="8">CIP 111899</strain>
    </source>
</reference>
<dbReference type="SUPFAM" id="SSF51445">
    <property type="entry name" value="(Trans)glycosidases"/>
    <property type="match status" value="1"/>
</dbReference>
<evidence type="ECO:0000256" key="3">
    <source>
        <dbReference type="ARBA" id="ARBA00012663"/>
    </source>
</evidence>
<dbReference type="InterPro" id="IPR036962">
    <property type="entry name" value="Glyco_hydro_3_N_sf"/>
</dbReference>
<dbReference type="Pfam" id="PF00933">
    <property type="entry name" value="Glyco_hydro_3"/>
    <property type="match status" value="1"/>
</dbReference>
<feature type="domain" description="Glycoside hydrolase family 3 N-terminal" evidence="6">
    <location>
        <begin position="27"/>
        <end position="347"/>
    </location>
</feature>